<organism evidence="2 3">
    <name type="scientific">Streptomyces chryseus</name>
    <dbReference type="NCBI Taxonomy" id="68186"/>
    <lineage>
        <taxon>Bacteria</taxon>
        <taxon>Bacillati</taxon>
        <taxon>Actinomycetota</taxon>
        <taxon>Actinomycetes</taxon>
        <taxon>Kitasatosporales</taxon>
        <taxon>Streptomycetaceae</taxon>
        <taxon>Streptomyces</taxon>
    </lineage>
</organism>
<feature type="region of interest" description="Disordered" evidence="1">
    <location>
        <begin position="177"/>
        <end position="221"/>
    </location>
</feature>
<feature type="compositionally biased region" description="Gly residues" evidence="1">
    <location>
        <begin position="202"/>
        <end position="219"/>
    </location>
</feature>
<evidence type="ECO:0000313" key="3">
    <source>
        <dbReference type="Proteomes" id="UP000599437"/>
    </source>
</evidence>
<name>A0ABQ3DIC4_9ACTN</name>
<dbReference type="EMBL" id="BMVO01000004">
    <property type="protein sequence ID" value="GHA97562.1"/>
    <property type="molecule type" value="Genomic_DNA"/>
</dbReference>
<gene>
    <name evidence="2" type="ORF">GCM10010346_20450</name>
</gene>
<feature type="compositionally biased region" description="Gly residues" evidence="1">
    <location>
        <begin position="380"/>
        <end position="393"/>
    </location>
</feature>
<feature type="region of interest" description="Disordered" evidence="1">
    <location>
        <begin position="380"/>
        <end position="460"/>
    </location>
</feature>
<feature type="compositionally biased region" description="Low complexity" evidence="1">
    <location>
        <begin position="60"/>
        <end position="79"/>
    </location>
</feature>
<feature type="compositionally biased region" description="Basic and acidic residues" evidence="1">
    <location>
        <begin position="92"/>
        <end position="101"/>
    </location>
</feature>
<sequence>MGSEEFGEGHERSRERSFSGRHRGPHGACRTGVDAQGCAGSLSPGVGEDVAEQPGGEGGPAVVAARGGAPRGAAQPSLRGGEGGAGGVARLDGGHDRVPQDPVLDRREEVWRCFGQLGQSAVAYLVPVVPGAFAGRRDPGVLLRVAVEFGAGEQSGPGEQPQVQPMVCCLLAQDGFGDRERQTGGGPPDGPAAAPRLIGPGRQEGGPVVGPQRGDGGEVGQERAACARARRAFLDGPAARVGWQQLEQRVGGHLARSPVAPERCGGVAVAHEFRSVAERQRQNGAFDRGREPARREPQCARRAVGFGWGGPEDAEHPGGVAQQGHRRPCADQTGGFAEQRQPGVCVAIGDRGGDRQVDAYVALALGAGVGRVPVGEAGGDGGGGGACQGGEDAGQGFQAREPGRGCPGRTGGEQPRRLPGGRAVRGRAAAGRRRVRCGAPLSVPGTSRGARHRCRAARAP</sequence>
<accession>A0ABQ3DIC4</accession>
<keyword evidence="3" id="KW-1185">Reference proteome</keyword>
<dbReference type="Proteomes" id="UP000599437">
    <property type="component" value="Unassembled WGS sequence"/>
</dbReference>
<feature type="region of interest" description="Disordered" evidence="1">
    <location>
        <begin position="307"/>
        <end position="336"/>
    </location>
</feature>
<comment type="caution">
    <text evidence="2">The sequence shown here is derived from an EMBL/GenBank/DDBJ whole genome shotgun (WGS) entry which is preliminary data.</text>
</comment>
<evidence type="ECO:0000256" key="1">
    <source>
        <dbReference type="SAM" id="MobiDB-lite"/>
    </source>
</evidence>
<protein>
    <submittedName>
        <fullName evidence="2">Uncharacterized protein</fullName>
    </submittedName>
</protein>
<feature type="compositionally biased region" description="Low complexity" evidence="1">
    <location>
        <begin position="417"/>
        <end position="429"/>
    </location>
</feature>
<evidence type="ECO:0000313" key="2">
    <source>
        <dbReference type="EMBL" id="GHA97562.1"/>
    </source>
</evidence>
<feature type="compositionally biased region" description="Basic residues" evidence="1">
    <location>
        <begin position="449"/>
        <end position="460"/>
    </location>
</feature>
<feature type="region of interest" description="Disordered" evidence="1">
    <location>
        <begin position="1"/>
        <end position="101"/>
    </location>
</feature>
<reference evidence="3" key="1">
    <citation type="journal article" date="2019" name="Int. J. Syst. Evol. Microbiol.">
        <title>The Global Catalogue of Microorganisms (GCM) 10K type strain sequencing project: providing services to taxonomists for standard genome sequencing and annotation.</title>
        <authorList>
            <consortium name="The Broad Institute Genomics Platform"/>
            <consortium name="The Broad Institute Genome Sequencing Center for Infectious Disease"/>
            <person name="Wu L."/>
            <person name="Ma J."/>
        </authorList>
    </citation>
    <scope>NUCLEOTIDE SEQUENCE [LARGE SCALE GENOMIC DNA]</scope>
    <source>
        <strain evidence="3">JCM 4737</strain>
    </source>
</reference>
<proteinExistence type="predicted"/>
<feature type="compositionally biased region" description="Basic and acidic residues" evidence="1">
    <location>
        <begin position="7"/>
        <end position="18"/>
    </location>
</feature>